<evidence type="ECO:0000313" key="2">
    <source>
        <dbReference type="EMBL" id="KAL0111585.1"/>
    </source>
</evidence>
<protein>
    <submittedName>
        <fullName evidence="2">Uncharacterized protein</fullName>
    </submittedName>
</protein>
<dbReference type="AlphaFoldDB" id="A0AAW2FBQ8"/>
<dbReference type="EMBL" id="JADYXP020000013">
    <property type="protein sequence ID" value="KAL0111585.1"/>
    <property type="molecule type" value="Genomic_DNA"/>
</dbReference>
<organism evidence="2 3">
    <name type="scientific">Cardiocondyla obscurior</name>
    <dbReference type="NCBI Taxonomy" id="286306"/>
    <lineage>
        <taxon>Eukaryota</taxon>
        <taxon>Metazoa</taxon>
        <taxon>Ecdysozoa</taxon>
        <taxon>Arthropoda</taxon>
        <taxon>Hexapoda</taxon>
        <taxon>Insecta</taxon>
        <taxon>Pterygota</taxon>
        <taxon>Neoptera</taxon>
        <taxon>Endopterygota</taxon>
        <taxon>Hymenoptera</taxon>
        <taxon>Apocrita</taxon>
        <taxon>Aculeata</taxon>
        <taxon>Formicoidea</taxon>
        <taxon>Formicidae</taxon>
        <taxon>Myrmicinae</taxon>
        <taxon>Cardiocondyla</taxon>
    </lineage>
</organism>
<reference evidence="2 3" key="1">
    <citation type="submission" date="2023-03" db="EMBL/GenBank/DDBJ databases">
        <title>High recombination rates correlate with genetic variation in Cardiocondyla obscurior ants.</title>
        <authorList>
            <person name="Errbii M."/>
        </authorList>
    </citation>
    <scope>NUCLEOTIDE SEQUENCE [LARGE SCALE GENOMIC DNA]</scope>
    <source>
        <strain evidence="2">Alpha-2009</strain>
        <tissue evidence="2">Whole body</tissue>
    </source>
</reference>
<comment type="caution">
    <text evidence="2">The sequence shown here is derived from an EMBL/GenBank/DDBJ whole genome shotgun (WGS) entry which is preliminary data.</text>
</comment>
<proteinExistence type="predicted"/>
<keyword evidence="3" id="KW-1185">Reference proteome</keyword>
<evidence type="ECO:0000256" key="1">
    <source>
        <dbReference type="SAM" id="MobiDB-lite"/>
    </source>
</evidence>
<name>A0AAW2FBQ8_9HYME</name>
<dbReference type="Proteomes" id="UP001430953">
    <property type="component" value="Unassembled WGS sequence"/>
</dbReference>
<evidence type="ECO:0000313" key="3">
    <source>
        <dbReference type="Proteomes" id="UP001430953"/>
    </source>
</evidence>
<feature type="region of interest" description="Disordered" evidence="1">
    <location>
        <begin position="1"/>
        <end position="37"/>
    </location>
</feature>
<accession>A0AAW2FBQ8</accession>
<feature type="compositionally biased region" description="Basic and acidic residues" evidence="1">
    <location>
        <begin position="1"/>
        <end position="18"/>
    </location>
</feature>
<gene>
    <name evidence="2" type="ORF">PUN28_013048</name>
</gene>
<sequence>MNEARNDKTLRALRRGDDVSLGTMNNRRSTARDTVGDNDNYESAFSLSLSLSLKSDQRKYCYTTRPPPRVEYFRESVASFCKSTDAAEMLIKTNAKYRTVEY</sequence>